<comment type="caution">
    <text evidence="4">The sequence shown here is derived from an EMBL/GenBank/DDBJ whole genome shotgun (WGS) entry which is preliminary data.</text>
</comment>
<reference evidence="4 5" key="1">
    <citation type="submission" date="2020-01" db="EMBL/GenBank/DDBJ databases">
        <title>Insect and environment-associated Actinomycetes.</title>
        <authorList>
            <person name="Currrie C."/>
            <person name="Chevrette M."/>
            <person name="Carlson C."/>
            <person name="Stubbendieck R."/>
            <person name="Wendt-Pienkowski E."/>
        </authorList>
    </citation>
    <scope>NUCLEOTIDE SEQUENCE [LARGE SCALE GENOMIC DNA]</scope>
    <source>
        <strain evidence="4 5">SID7754</strain>
    </source>
</reference>
<protein>
    <submittedName>
        <fullName evidence="4">SDR family oxidoreductase</fullName>
    </submittedName>
</protein>
<organism evidence="4 5">
    <name type="scientific">Streptomyces bauhiniae</name>
    <dbReference type="NCBI Taxonomy" id="2340725"/>
    <lineage>
        <taxon>Bacteria</taxon>
        <taxon>Bacillati</taxon>
        <taxon>Actinomycetota</taxon>
        <taxon>Actinomycetes</taxon>
        <taxon>Kitasatosporales</taxon>
        <taxon>Streptomycetaceae</taxon>
        <taxon>Streptomyces</taxon>
    </lineage>
</organism>
<evidence type="ECO:0000256" key="2">
    <source>
        <dbReference type="ARBA" id="ARBA00023002"/>
    </source>
</evidence>
<evidence type="ECO:0000313" key="5">
    <source>
        <dbReference type="Proteomes" id="UP000470520"/>
    </source>
</evidence>
<evidence type="ECO:0000313" key="4">
    <source>
        <dbReference type="EMBL" id="NEB91309.1"/>
    </source>
</evidence>
<dbReference type="InterPro" id="IPR036291">
    <property type="entry name" value="NAD(P)-bd_dom_sf"/>
</dbReference>
<dbReference type="PRINTS" id="PR00080">
    <property type="entry name" value="SDRFAMILY"/>
</dbReference>
<name>A0A7K3QN32_9ACTN</name>
<dbReference type="PRINTS" id="PR00081">
    <property type="entry name" value="GDHRDH"/>
</dbReference>
<dbReference type="GO" id="GO:0016491">
    <property type="term" value="F:oxidoreductase activity"/>
    <property type="evidence" value="ECO:0007669"/>
    <property type="project" value="UniProtKB-KW"/>
</dbReference>
<dbReference type="NCBIfam" id="NF005065">
    <property type="entry name" value="PRK06482.1"/>
    <property type="match status" value="1"/>
</dbReference>
<dbReference type="SUPFAM" id="SSF51735">
    <property type="entry name" value="NAD(P)-binding Rossmann-fold domains"/>
    <property type="match status" value="1"/>
</dbReference>
<dbReference type="Proteomes" id="UP000470520">
    <property type="component" value="Unassembled WGS sequence"/>
</dbReference>
<dbReference type="InterPro" id="IPR002347">
    <property type="entry name" value="SDR_fam"/>
</dbReference>
<dbReference type="PANTHER" id="PTHR43976:SF16">
    <property type="entry name" value="SHORT-CHAIN DEHYDROGENASE_REDUCTASE FAMILY PROTEIN"/>
    <property type="match status" value="1"/>
</dbReference>
<dbReference type="Pfam" id="PF00106">
    <property type="entry name" value="adh_short"/>
    <property type="match status" value="1"/>
</dbReference>
<evidence type="ECO:0000256" key="3">
    <source>
        <dbReference type="RuleBase" id="RU000363"/>
    </source>
</evidence>
<dbReference type="RefSeq" id="WP_164187224.1">
    <property type="nucleotide sequence ID" value="NZ_JAAGMR010000071.1"/>
</dbReference>
<gene>
    <name evidence="4" type="ORF">G3I21_06145</name>
</gene>
<keyword evidence="2" id="KW-0560">Oxidoreductase</keyword>
<dbReference type="Gene3D" id="3.40.50.720">
    <property type="entry name" value="NAD(P)-binding Rossmann-like Domain"/>
    <property type="match status" value="1"/>
</dbReference>
<proteinExistence type="inferred from homology"/>
<dbReference type="AlphaFoldDB" id="A0A7K3QN32"/>
<dbReference type="PANTHER" id="PTHR43976">
    <property type="entry name" value="SHORT CHAIN DEHYDROGENASE"/>
    <property type="match status" value="1"/>
</dbReference>
<evidence type="ECO:0000256" key="1">
    <source>
        <dbReference type="ARBA" id="ARBA00006484"/>
    </source>
</evidence>
<dbReference type="EMBL" id="JAAGMR010000071">
    <property type="protein sequence ID" value="NEB91309.1"/>
    <property type="molecule type" value="Genomic_DNA"/>
</dbReference>
<dbReference type="CDD" id="cd05374">
    <property type="entry name" value="17beta-HSD-like_SDR_c"/>
    <property type="match status" value="1"/>
</dbReference>
<sequence length="284" mass="30480">MTSTWFITGTSSGFGRLLTERLLARGDRVAATLRRPEALDDLRAEYGDRLWTARLDVTDTGRTERVVADAFAALGEIDVIVNNAGYGVFASVEEATDEQIRRVIDTNLLGSIHVIRAALPHLRAQGHGRILQVSTAGGQTTYPGFGYYHASKWGIEGFCETVAREIAPFGITLTIVEPGATPTGFGASLDTAPPMPEYAATPAGETRRALTDGTFVLPNAPEKIAQAMIDLVDSGAAPLRLPLGPDTYDDIRASLTARLVEHDAHRDTAYSVAGEEISGAQEQR</sequence>
<comment type="similarity">
    <text evidence="1 3">Belongs to the short-chain dehydrogenases/reductases (SDR) family.</text>
</comment>
<dbReference type="InterPro" id="IPR051911">
    <property type="entry name" value="SDR_oxidoreductase"/>
</dbReference>
<accession>A0A7K3QN32</accession>